<evidence type="ECO:0008006" key="4">
    <source>
        <dbReference type="Google" id="ProtNLM"/>
    </source>
</evidence>
<dbReference type="EMBL" id="BMJB01000002">
    <property type="protein sequence ID" value="GGA75367.1"/>
    <property type="molecule type" value="Genomic_DNA"/>
</dbReference>
<organism evidence="2 3">
    <name type="scientific">Edaphobacter acidisoli</name>
    <dbReference type="NCBI Taxonomy" id="2040573"/>
    <lineage>
        <taxon>Bacteria</taxon>
        <taxon>Pseudomonadati</taxon>
        <taxon>Acidobacteriota</taxon>
        <taxon>Terriglobia</taxon>
        <taxon>Terriglobales</taxon>
        <taxon>Acidobacteriaceae</taxon>
        <taxon>Edaphobacter</taxon>
    </lineage>
</organism>
<dbReference type="PANTHER" id="PTHR12558">
    <property type="entry name" value="CELL DIVISION CYCLE 16,23,27"/>
    <property type="match status" value="1"/>
</dbReference>
<keyword evidence="3" id="KW-1185">Reference proteome</keyword>
<evidence type="ECO:0000256" key="1">
    <source>
        <dbReference type="PROSITE-ProRule" id="PRU00339"/>
    </source>
</evidence>
<dbReference type="PROSITE" id="PS50005">
    <property type="entry name" value="TPR"/>
    <property type="match status" value="2"/>
</dbReference>
<keyword evidence="1" id="KW-0802">TPR repeat</keyword>
<dbReference type="SUPFAM" id="SSF48452">
    <property type="entry name" value="TPR-like"/>
    <property type="match status" value="1"/>
</dbReference>
<gene>
    <name evidence="2" type="ORF">GCM10011507_28420</name>
</gene>
<feature type="repeat" description="TPR" evidence="1">
    <location>
        <begin position="98"/>
        <end position="131"/>
    </location>
</feature>
<accession>A0A916RXL7</accession>
<sequence>MAGDVLRARRFPQDALDYYMYAMRRGGKEVPLLNKMGITELGLGHSQRARTYFKEVIKLKKKDAEGWNNLGAVEYVMGEESNAIFDYKRAIKLDKKGASFHSNLATAYLEDKNWSGARREYAIALRLDPEIFDRSNSLGVTARMLTTDDHARFCYELARIFAVRGDDVQMLHYLTMASEGGFDVLEAMSHDQVMEHLRKDPRVLLLVHNARALRTGRASVENVPGALPPLSSQPEVQHE</sequence>
<evidence type="ECO:0000313" key="3">
    <source>
        <dbReference type="Proteomes" id="UP000648801"/>
    </source>
</evidence>
<proteinExistence type="predicted"/>
<dbReference type="Gene3D" id="1.25.40.10">
    <property type="entry name" value="Tetratricopeptide repeat domain"/>
    <property type="match status" value="1"/>
</dbReference>
<reference evidence="2" key="2">
    <citation type="submission" date="2020-09" db="EMBL/GenBank/DDBJ databases">
        <authorList>
            <person name="Sun Q."/>
            <person name="Zhou Y."/>
        </authorList>
    </citation>
    <scope>NUCLEOTIDE SEQUENCE</scope>
    <source>
        <strain evidence="2">CGMCC 1.15447</strain>
    </source>
</reference>
<dbReference type="SMART" id="SM00028">
    <property type="entry name" value="TPR"/>
    <property type="match status" value="3"/>
</dbReference>
<name>A0A916RXL7_9BACT</name>
<dbReference type="PANTHER" id="PTHR12558:SF13">
    <property type="entry name" value="CELL DIVISION CYCLE PROTEIN 27 HOMOLOG"/>
    <property type="match status" value="1"/>
</dbReference>
<dbReference type="Pfam" id="PF13432">
    <property type="entry name" value="TPR_16"/>
    <property type="match status" value="1"/>
</dbReference>
<feature type="repeat" description="TPR" evidence="1">
    <location>
        <begin position="64"/>
        <end position="97"/>
    </location>
</feature>
<dbReference type="Proteomes" id="UP000648801">
    <property type="component" value="Unassembled WGS sequence"/>
</dbReference>
<comment type="caution">
    <text evidence="2">The sequence shown here is derived from an EMBL/GenBank/DDBJ whole genome shotgun (WGS) entry which is preliminary data.</text>
</comment>
<dbReference type="AlphaFoldDB" id="A0A916RXL7"/>
<reference evidence="2" key="1">
    <citation type="journal article" date="2014" name="Int. J. Syst. Evol. Microbiol.">
        <title>Complete genome sequence of Corynebacterium casei LMG S-19264T (=DSM 44701T), isolated from a smear-ripened cheese.</title>
        <authorList>
            <consortium name="US DOE Joint Genome Institute (JGI-PGF)"/>
            <person name="Walter F."/>
            <person name="Albersmeier A."/>
            <person name="Kalinowski J."/>
            <person name="Ruckert C."/>
        </authorList>
    </citation>
    <scope>NUCLEOTIDE SEQUENCE</scope>
    <source>
        <strain evidence="2">CGMCC 1.15447</strain>
    </source>
</reference>
<dbReference type="InterPro" id="IPR011990">
    <property type="entry name" value="TPR-like_helical_dom_sf"/>
</dbReference>
<dbReference type="InterPro" id="IPR019734">
    <property type="entry name" value="TPR_rpt"/>
</dbReference>
<evidence type="ECO:0000313" key="2">
    <source>
        <dbReference type="EMBL" id="GGA75367.1"/>
    </source>
</evidence>
<protein>
    <recommendedName>
        <fullName evidence="4">Tetratricopeptide repeat protein</fullName>
    </recommendedName>
</protein>